<feature type="domain" description="Major facilitator superfamily (MFS) profile" evidence="7">
    <location>
        <begin position="18"/>
        <end position="586"/>
    </location>
</feature>
<feature type="transmembrane region" description="Helical" evidence="6">
    <location>
        <begin position="189"/>
        <end position="211"/>
    </location>
</feature>
<dbReference type="InterPro" id="IPR050360">
    <property type="entry name" value="MFS_Sugar_Transporters"/>
</dbReference>
<dbReference type="PRINTS" id="PR00171">
    <property type="entry name" value="SUGRTRNSPORT"/>
</dbReference>
<evidence type="ECO:0000256" key="1">
    <source>
        <dbReference type="ARBA" id="ARBA00004141"/>
    </source>
</evidence>
<dbReference type="Pfam" id="PF00083">
    <property type="entry name" value="Sugar_tr"/>
    <property type="match status" value="2"/>
</dbReference>
<keyword evidence="5 6" id="KW-0472">Membrane</keyword>
<dbReference type="PANTHER" id="PTHR48022">
    <property type="entry name" value="PLASTIDIC GLUCOSE TRANSPORTER 4"/>
    <property type="match status" value="1"/>
</dbReference>
<comment type="caution">
    <text evidence="8">The sequence shown here is derived from an EMBL/GenBank/DDBJ whole genome shotgun (WGS) entry which is preliminary data.</text>
</comment>
<keyword evidence="9" id="KW-1185">Reference proteome</keyword>
<evidence type="ECO:0000256" key="4">
    <source>
        <dbReference type="ARBA" id="ARBA00022989"/>
    </source>
</evidence>
<accession>A0ABT3FU61</accession>
<dbReference type="InterPro" id="IPR005829">
    <property type="entry name" value="Sugar_transporter_CS"/>
</dbReference>
<dbReference type="Gene3D" id="1.20.1250.20">
    <property type="entry name" value="MFS general substrate transporter like domains"/>
    <property type="match status" value="2"/>
</dbReference>
<dbReference type="PANTHER" id="PTHR48022:SF2">
    <property type="entry name" value="PLASTIDIC GLUCOSE TRANSPORTER 4"/>
    <property type="match status" value="1"/>
</dbReference>
<dbReference type="EMBL" id="JAPDDS010000012">
    <property type="protein sequence ID" value="MCW1886829.1"/>
    <property type="molecule type" value="Genomic_DNA"/>
</dbReference>
<proteinExistence type="inferred from homology"/>
<keyword evidence="4 6" id="KW-1133">Transmembrane helix</keyword>
<comment type="subcellular location">
    <subcellularLocation>
        <location evidence="1">Membrane</location>
        <topology evidence="1">Multi-pass membrane protein</topology>
    </subcellularLocation>
</comment>
<feature type="transmembrane region" description="Helical" evidence="6">
    <location>
        <begin position="316"/>
        <end position="333"/>
    </location>
</feature>
<name>A0ABT3FU61_9BACT</name>
<organism evidence="8 9">
    <name type="scientific">Luteolibacter flavescens</name>
    <dbReference type="NCBI Taxonomy" id="1859460"/>
    <lineage>
        <taxon>Bacteria</taxon>
        <taxon>Pseudomonadati</taxon>
        <taxon>Verrucomicrobiota</taxon>
        <taxon>Verrucomicrobiia</taxon>
        <taxon>Verrucomicrobiales</taxon>
        <taxon>Verrucomicrobiaceae</taxon>
        <taxon>Luteolibacter</taxon>
    </lineage>
</organism>
<dbReference type="PROSITE" id="PS00217">
    <property type="entry name" value="SUGAR_TRANSPORT_2"/>
    <property type="match status" value="1"/>
</dbReference>
<evidence type="ECO:0000256" key="6">
    <source>
        <dbReference type="SAM" id="Phobius"/>
    </source>
</evidence>
<feature type="transmembrane region" description="Helical" evidence="6">
    <location>
        <begin position="564"/>
        <end position="582"/>
    </location>
</feature>
<comment type="similarity">
    <text evidence="2">Belongs to the major facilitator superfamily. Sugar transporter (TC 2.A.1.1) family.</text>
</comment>
<dbReference type="PROSITE" id="PS50850">
    <property type="entry name" value="MFS"/>
    <property type="match status" value="1"/>
</dbReference>
<evidence type="ECO:0000313" key="8">
    <source>
        <dbReference type="EMBL" id="MCW1886829.1"/>
    </source>
</evidence>
<evidence type="ECO:0000256" key="5">
    <source>
        <dbReference type="ARBA" id="ARBA00023136"/>
    </source>
</evidence>
<feature type="transmembrane region" description="Helical" evidence="6">
    <location>
        <begin position="117"/>
        <end position="136"/>
    </location>
</feature>
<feature type="transmembrane region" description="Helical" evidence="6">
    <location>
        <begin position="83"/>
        <end position="105"/>
    </location>
</feature>
<dbReference type="InterPro" id="IPR020846">
    <property type="entry name" value="MFS_dom"/>
</dbReference>
<dbReference type="InterPro" id="IPR036259">
    <property type="entry name" value="MFS_trans_sf"/>
</dbReference>
<evidence type="ECO:0000256" key="2">
    <source>
        <dbReference type="ARBA" id="ARBA00010992"/>
    </source>
</evidence>
<dbReference type="InterPro" id="IPR003663">
    <property type="entry name" value="Sugar/inositol_transpt"/>
</dbReference>
<feature type="transmembrane region" description="Helical" evidence="6">
    <location>
        <begin position="532"/>
        <end position="552"/>
    </location>
</feature>
<protein>
    <submittedName>
        <fullName evidence="8">Sugar porter family MFS transporter</fullName>
    </submittedName>
</protein>
<keyword evidence="3 6" id="KW-0812">Transmembrane</keyword>
<evidence type="ECO:0000259" key="7">
    <source>
        <dbReference type="PROSITE" id="PS50850"/>
    </source>
</evidence>
<reference evidence="8 9" key="1">
    <citation type="submission" date="2022-10" db="EMBL/GenBank/DDBJ databases">
        <title>Luteolibacter flavescens strain MCCC 1K03193, whole genome shotgun sequencing project.</title>
        <authorList>
            <person name="Zhao G."/>
            <person name="Shen L."/>
        </authorList>
    </citation>
    <scope>NUCLEOTIDE SEQUENCE [LARGE SCALE GENOMIC DNA]</scope>
    <source>
        <strain evidence="8 9">MCCC 1K03193</strain>
    </source>
</reference>
<evidence type="ECO:0000313" key="9">
    <source>
        <dbReference type="Proteomes" id="UP001207930"/>
    </source>
</evidence>
<dbReference type="SUPFAM" id="SSF103473">
    <property type="entry name" value="MFS general substrate transporter"/>
    <property type="match status" value="2"/>
</dbReference>
<sequence length="605" mass="64366">MAQNTPTTGSPTFYNKYLLLIAGLGGLLYGIDVGIIAGALPYLEATSGYTPGQLSTVVAAVLLGSFFSSLFAGLLADLFGRKAIMLLSAVLFVASIPIITLSQGINMLIAGRLLQGISGGLIGVVIPLYLAECLGANSRGKGTGMFQLMLTVGLVASAFIGLFFASQVGKLEEIVGIDPATIFSAKDNAWRMIFWVSIAPGIAFLVGAFFVSESPRWLFRKGRKDDALAALTRSSGQQGAQVILEEMKQADATATDKRSTSPTDSLLQRKYVLPFVLALITLACTQATGVNSVLAYAVNIFQQAGLTGKIGNQGNVLLTIVNCVMTVVAVALVDKKGRTFLLKMGTAGIIVALLGAATTFLGIESKRVDIREKVESSLDQANRSFRLDLRDPALASVFDSAIPSTSSPNGTQVVVSYKYGPYTNVKYVAAHTGSHTPAVIEITPPKYDELKDNIIGEFFRKLHLNPFADMTQAEGKPLEIVSVKYGAIPGQGTGWMVAGCFILFIASFASGPGVCVWLALSELMPTRIRSNGMSIALMVNQGVSATIAAVFLPTVGSYGYSTMFFFWAGCTVIYFITAAFFLPETKGKTLEEIEEHFEGKKSKAA</sequence>
<feature type="transmembrane region" description="Helical" evidence="6">
    <location>
        <begin position="271"/>
        <end position="296"/>
    </location>
</feature>
<dbReference type="PROSITE" id="PS00216">
    <property type="entry name" value="SUGAR_TRANSPORT_1"/>
    <property type="match status" value="1"/>
</dbReference>
<dbReference type="Proteomes" id="UP001207930">
    <property type="component" value="Unassembled WGS sequence"/>
</dbReference>
<feature type="transmembrane region" description="Helical" evidence="6">
    <location>
        <begin position="54"/>
        <end position="76"/>
    </location>
</feature>
<dbReference type="RefSeq" id="WP_264502782.1">
    <property type="nucleotide sequence ID" value="NZ_JAPDDS010000012.1"/>
</dbReference>
<feature type="transmembrane region" description="Helical" evidence="6">
    <location>
        <begin position="495"/>
        <end position="520"/>
    </location>
</feature>
<feature type="transmembrane region" description="Helical" evidence="6">
    <location>
        <begin position="148"/>
        <end position="169"/>
    </location>
</feature>
<dbReference type="InterPro" id="IPR005828">
    <property type="entry name" value="MFS_sugar_transport-like"/>
</dbReference>
<evidence type="ECO:0000256" key="3">
    <source>
        <dbReference type="ARBA" id="ARBA00022692"/>
    </source>
</evidence>
<gene>
    <name evidence="8" type="ORF">OKA04_18965</name>
</gene>
<feature type="transmembrane region" description="Helical" evidence="6">
    <location>
        <begin position="340"/>
        <end position="363"/>
    </location>
</feature>
<feature type="transmembrane region" description="Helical" evidence="6">
    <location>
        <begin position="17"/>
        <end position="42"/>
    </location>
</feature>